<keyword evidence="3" id="KW-0645">Protease</keyword>
<comment type="similarity">
    <text evidence="2 7">Belongs to the peptidase M14 family.</text>
</comment>
<feature type="domain" description="Peptidase M14" evidence="8">
    <location>
        <begin position="93"/>
        <end position="354"/>
    </location>
</feature>
<dbReference type="PANTHER" id="PTHR11705">
    <property type="entry name" value="PROTEASE FAMILY M14 CARBOXYPEPTIDASE A,B"/>
    <property type="match status" value="1"/>
</dbReference>
<dbReference type="InterPro" id="IPR026444">
    <property type="entry name" value="Secre_tail"/>
</dbReference>
<dbReference type="Pfam" id="PF13860">
    <property type="entry name" value="FlgD_ig"/>
    <property type="match status" value="1"/>
</dbReference>
<sequence>MKRLMPLLLTTGCLLVWAQEREMKVRVHCSKVQLPAIARGVLEFYEVTDDYFVGAVSEQTYERLKSIGYRLDVLVPDMQKEAAEQCSGEDFGRYHSYQEIMDTFALIATTYPNICQLETIAVSPTGKYVIALKITQNPTVENHRPRLEWDGTTHGNENIGTEICWYITRQLTDNYGSDPLITYLVNTREIWIIPCVNPEGLINRTRGNSNGIDLNRDYGYAWNQESGANVPWSQPEIRGLRNFFTRHPFVMTMTYHSGATSVMWPWSYSRIATYDSAAHAQWCQQYGSITGYPAYQISRGLYECQGTSTDFYYGAEGALGFAAEVASGQPPPQNQIDTICRANWTASKQWMIRGGYGIRGCITDSVTGLPVKRAIVISDPANWMVYTDTCGWFFKYVLPGTYSLRVLADGYQPKTVSGISVMSDTFVVINVSLSPDTTTPITGYKVTTWICKDPTQAGNTMGLFALGRQDTRALTLTNRGMAVIELSAPIINGPGTDFTVYSTTTKPCSIYVSSDWNGPWSFCAFGNGNIACDLTSAGVPFASYVRLNDGGQSYDLDAIEGTIVNAPALVYQSQTIVDSPPGGNNDGRLDPGESAGLIFALRNAGRITASDIAGILRTDDIYVSITDSNGYFGNIPADSIRSNFSDRFTVRASPQTPREHSIRLRLYLHGSNYHDSLLLTLTVGELRVTDPIPDNSEPTLYYAYDEVDTTYAEHPEFEWIEIYGIGTRLQLGDDETRQISLPPAFGPFIFYGQSYNQISICSNGWIAPGYTTATNYSNTALPNTDMPPLIAANWDDLYPPYGDSVWYYHDAANHRFIIEWDSVHYFSSSEWEKFEIILYDTTYAAEDGNSKFVIQYLTANRAGRSATVGIQDHTKTKYIQMLFDGAYHRGASPWVPGHAIKFSSDNPTGIAEDLGVTLLKDGRILAVAPSLFRRTTVIRYQIPQDGSAELRVFDASGRIVRTLVNGRMKAGTYTASWNGTDDNGSRVASGIYFIRLTTPETSVKVKTVLNR</sequence>
<dbReference type="PROSITE" id="PS52035">
    <property type="entry name" value="PEPTIDASE_M14"/>
    <property type="match status" value="1"/>
</dbReference>
<dbReference type="NCBIfam" id="TIGR04183">
    <property type="entry name" value="Por_Secre_tail"/>
    <property type="match status" value="1"/>
</dbReference>
<dbReference type="InterPro" id="IPR000834">
    <property type="entry name" value="Peptidase_M14"/>
</dbReference>
<dbReference type="SMART" id="SM00631">
    <property type="entry name" value="Zn_pept"/>
    <property type="match status" value="1"/>
</dbReference>
<evidence type="ECO:0000256" key="1">
    <source>
        <dbReference type="ARBA" id="ARBA00001947"/>
    </source>
</evidence>
<comment type="cofactor">
    <cofactor evidence="1">
        <name>Zn(2+)</name>
        <dbReference type="ChEBI" id="CHEBI:29105"/>
    </cofactor>
</comment>
<dbReference type="PANTHER" id="PTHR11705:SF143">
    <property type="entry name" value="SLL0236 PROTEIN"/>
    <property type="match status" value="1"/>
</dbReference>
<accession>A0A7C1WIM0</accession>
<dbReference type="SUPFAM" id="SSF49464">
    <property type="entry name" value="Carboxypeptidase regulatory domain-like"/>
    <property type="match status" value="1"/>
</dbReference>
<evidence type="ECO:0000313" key="9">
    <source>
        <dbReference type="EMBL" id="HEE18611.1"/>
    </source>
</evidence>
<keyword evidence="4" id="KW-0378">Hydrolase</keyword>
<organism evidence="9">
    <name type="scientific">candidate division WOR-3 bacterium</name>
    <dbReference type="NCBI Taxonomy" id="2052148"/>
    <lineage>
        <taxon>Bacteria</taxon>
        <taxon>Bacteria division WOR-3</taxon>
    </lineage>
</organism>
<dbReference type="Pfam" id="PF13620">
    <property type="entry name" value="CarboxypepD_reg"/>
    <property type="match status" value="1"/>
</dbReference>
<dbReference type="Pfam" id="PF00246">
    <property type="entry name" value="Peptidase_M14"/>
    <property type="match status" value="1"/>
</dbReference>
<proteinExistence type="inferred from homology"/>
<dbReference type="InterPro" id="IPR008969">
    <property type="entry name" value="CarboxyPept-like_regulatory"/>
</dbReference>
<dbReference type="InterPro" id="IPR025965">
    <property type="entry name" value="FlgD/Vpr_Ig-like"/>
</dbReference>
<dbReference type="GO" id="GO:0005615">
    <property type="term" value="C:extracellular space"/>
    <property type="evidence" value="ECO:0007669"/>
    <property type="project" value="TreeGrafter"/>
</dbReference>
<dbReference type="Gene3D" id="3.40.630.10">
    <property type="entry name" value="Zn peptidases"/>
    <property type="match status" value="1"/>
</dbReference>
<reference evidence="9" key="1">
    <citation type="journal article" date="2020" name="mSystems">
        <title>Genome- and Community-Level Interaction Insights into Carbon Utilization and Element Cycling Functions of Hydrothermarchaeota in Hydrothermal Sediment.</title>
        <authorList>
            <person name="Zhou Z."/>
            <person name="Liu Y."/>
            <person name="Xu W."/>
            <person name="Pan J."/>
            <person name="Luo Z.H."/>
            <person name="Li M."/>
        </authorList>
    </citation>
    <scope>NUCLEOTIDE SEQUENCE [LARGE SCALE GENOMIC DNA]</scope>
    <source>
        <strain evidence="9">SpSt-236</strain>
    </source>
</reference>
<keyword evidence="6" id="KW-0482">Metalloprotease</keyword>
<dbReference type="Gene3D" id="2.60.40.1120">
    <property type="entry name" value="Carboxypeptidase-like, regulatory domain"/>
    <property type="match status" value="1"/>
</dbReference>
<dbReference type="GO" id="GO:0006508">
    <property type="term" value="P:proteolysis"/>
    <property type="evidence" value="ECO:0007669"/>
    <property type="project" value="UniProtKB-KW"/>
</dbReference>
<dbReference type="AlphaFoldDB" id="A0A7C1WIM0"/>
<name>A0A7C1WIM0_UNCW3</name>
<dbReference type="EMBL" id="DSKA01000258">
    <property type="protein sequence ID" value="HEE18611.1"/>
    <property type="molecule type" value="Genomic_DNA"/>
</dbReference>
<dbReference type="SUPFAM" id="SSF53187">
    <property type="entry name" value="Zn-dependent exopeptidases"/>
    <property type="match status" value="1"/>
</dbReference>
<evidence type="ECO:0000256" key="7">
    <source>
        <dbReference type="PROSITE-ProRule" id="PRU01379"/>
    </source>
</evidence>
<gene>
    <name evidence="9" type="ORF">ENP62_03585</name>
</gene>
<dbReference type="Gene3D" id="2.60.40.4070">
    <property type="match status" value="1"/>
</dbReference>
<keyword evidence="5" id="KW-0862">Zinc</keyword>
<evidence type="ECO:0000256" key="5">
    <source>
        <dbReference type="ARBA" id="ARBA00022833"/>
    </source>
</evidence>
<evidence type="ECO:0000256" key="4">
    <source>
        <dbReference type="ARBA" id="ARBA00022801"/>
    </source>
</evidence>
<protein>
    <submittedName>
        <fullName evidence="9">T9SS type A sorting domain-containing protein</fullName>
    </submittedName>
</protein>
<comment type="caution">
    <text evidence="9">The sequence shown here is derived from an EMBL/GenBank/DDBJ whole genome shotgun (WGS) entry which is preliminary data.</text>
</comment>
<dbReference type="GO" id="GO:0004181">
    <property type="term" value="F:metallocarboxypeptidase activity"/>
    <property type="evidence" value="ECO:0007669"/>
    <property type="project" value="InterPro"/>
</dbReference>
<evidence type="ECO:0000256" key="3">
    <source>
        <dbReference type="ARBA" id="ARBA00022670"/>
    </source>
</evidence>
<evidence type="ECO:0000256" key="6">
    <source>
        <dbReference type="ARBA" id="ARBA00023049"/>
    </source>
</evidence>
<evidence type="ECO:0000256" key="2">
    <source>
        <dbReference type="ARBA" id="ARBA00005988"/>
    </source>
</evidence>
<dbReference type="GO" id="GO:0008270">
    <property type="term" value="F:zinc ion binding"/>
    <property type="evidence" value="ECO:0007669"/>
    <property type="project" value="InterPro"/>
</dbReference>
<evidence type="ECO:0000259" key="8">
    <source>
        <dbReference type="PROSITE" id="PS52035"/>
    </source>
</evidence>
<feature type="active site" description="Proton donor/acceptor" evidence="7">
    <location>
        <position position="324"/>
    </location>
</feature>